<feature type="region of interest" description="Disordered" evidence="10">
    <location>
        <begin position="1"/>
        <end position="25"/>
    </location>
</feature>
<feature type="domain" description="Mur ligase central" evidence="12">
    <location>
        <begin position="208"/>
        <end position="349"/>
    </location>
</feature>
<dbReference type="EMBL" id="JAUSQW010000001">
    <property type="protein sequence ID" value="MDP9800341.1"/>
    <property type="molecule type" value="Genomic_DNA"/>
</dbReference>
<comment type="catalytic activity">
    <reaction evidence="9">
        <text>(6S)-5,6,7,8-tetrahydrofolyl-(gamma-L-Glu)(n) + L-glutamate + ATP = (6S)-5,6,7,8-tetrahydrofolyl-(gamma-L-Glu)(n+1) + ADP + phosphate + H(+)</text>
        <dbReference type="Rhea" id="RHEA:10580"/>
        <dbReference type="Rhea" id="RHEA-COMP:14738"/>
        <dbReference type="Rhea" id="RHEA-COMP:14740"/>
        <dbReference type="ChEBI" id="CHEBI:15378"/>
        <dbReference type="ChEBI" id="CHEBI:29985"/>
        <dbReference type="ChEBI" id="CHEBI:30616"/>
        <dbReference type="ChEBI" id="CHEBI:43474"/>
        <dbReference type="ChEBI" id="CHEBI:141005"/>
        <dbReference type="ChEBI" id="CHEBI:456216"/>
        <dbReference type="EC" id="6.3.2.17"/>
    </reaction>
</comment>
<keyword evidence="3 13" id="KW-0436">Ligase</keyword>
<gene>
    <name evidence="13" type="ORF">J2S49_000417</name>
</gene>
<evidence type="ECO:0000313" key="13">
    <source>
        <dbReference type="EMBL" id="MDP9800341.1"/>
    </source>
</evidence>
<reference evidence="13 14" key="1">
    <citation type="submission" date="2023-07" db="EMBL/GenBank/DDBJ databases">
        <title>Sequencing the genomes of 1000 actinobacteria strains.</title>
        <authorList>
            <person name="Klenk H.-P."/>
        </authorList>
    </citation>
    <scope>NUCLEOTIDE SEQUENCE [LARGE SCALE GENOMIC DNA]</scope>
    <source>
        <strain evidence="13 14">DSM 102162</strain>
    </source>
</reference>
<dbReference type="NCBIfam" id="TIGR01499">
    <property type="entry name" value="folC"/>
    <property type="match status" value="1"/>
</dbReference>
<evidence type="ECO:0000256" key="4">
    <source>
        <dbReference type="ARBA" id="ARBA00022723"/>
    </source>
</evidence>
<dbReference type="RefSeq" id="WP_278057735.1">
    <property type="nucleotide sequence ID" value="NZ_CP121247.1"/>
</dbReference>
<organism evidence="13 14">
    <name type="scientific">Arcanobacterium wilhelmae</name>
    <dbReference type="NCBI Taxonomy" id="1803177"/>
    <lineage>
        <taxon>Bacteria</taxon>
        <taxon>Bacillati</taxon>
        <taxon>Actinomycetota</taxon>
        <taxon>Actinomycetes</taxon>
        <taxon>Actinomycetales</taxon>
        <taxon>Actinomycetaceae</taxon>
        <taxon>Arcanobacterium</taxon>
    </lineage>
</organism>
<dbReference type="Pfam" id="PF02875">
    <property type="entry name" value="Mur_ligase_C"/>
    <property type="match status" value="1"/>
</dbReference>
<dbReference type="InterPro" id="IPR013221">
    <property type="entry name" value="Mur_ligase_cen"/>
</dbReference>
<dbReference type="GO" id="GO:0008841">
    <property type="term" value="F:dihydrofolate synthase activity"/>
    <property type="evidence" value="ECO:0007669"/>
    <property type="project" value="UniProtKB-EC"/>
</dbReference>
<comment type="caution">
    <text evidence="13">The sequence shown here is derived from an EMBL/GenBank/DDBJ whole genome shotgun (WGS) entry which is preliminary data.</text>
</comment>
<comment type="similarity">
    <text evidence="1">Belongs to the folylpolyglutamate synthase family.</text>
</comment>
<sequence length="521" mass="55817">MANDLGNDPFIEEEEGSADEALTAEDEREAAIAELLASPLFAGPDSGIIEEIKDSEEPDLDPAHLLAEDAKLESEVERIYAQIIERAPEHKVQPSLDRVRTALDMMGNPQHAYRAIHITGTNGKTSTSRMIEALLRERGLRTGRFTSPHLNNVRERISIDGEAISRASFIQAWEDVAPFIEMVDAKSQAEGGPRMSFFEVFTVMAYAAFADAPIDVAVIEVGMGGQWDATNVIDAEVAVFTPIAHDHEKWLGHEISQIAHEKSGIIKEGATVVTSVQVEDAAREIAQRAAQMHATLVHEGPDLHVVSREAALGGQMITVKTPSALYEDVPLAMLGAFQSENAAVALAAVEAFFGGGALPAEVVEHALMSTVSPGRMEVVKRSPTVLVDAAHNPAGAKVTREAIEETFLGPRVAVYSAMADKDIEGVLSEIEPAFNAIVITQIEGTGRAADPEDIAQIARDIFGEERVEVEYNLMDAITRASDLAETADPDSVVPGVTVVLGSIMLAGQARHLMGASAPDKA</sequence>
<evidence type="ECO:0000256" key="7">
    <source>
        <dbReference type="ARBA" id="ARBA00022842"/>
    </source>
</evidence>
<evidence type="ECO:0000256" key="2">
    <source>
        <dbReference type="ARBA" id="ARBA00013025"/>
    </source>
</evidence>
<keyword evidence="14" id="KW-1185">Reference proteome</keyword>
<evidence type="ECO:0000259" key="12">
    <source>
        <dbReference type="Pfam" id="PF08245"/>
    </source>
</evidence>
<dbReference type="Proteomes" id="UP001235966">
    <property type="component" value="Unassembled WGS sequence"/>
</dbReference>
<dbReference type="InterPro" id="IPR004101">
    <property type="entry name" value="Mur_ligase_C"/>
</dbReference>
<feature type="compositionally biased region" description="Acidic residues" evidence="10">
    <location>
        <begin position="10"/>
        <end position="25"/>
    </location>
</feature>
<dbReference type="InterPro" id="IPR036565">
    <property type="entry name" value="Mur-like_cat_sf"/>
</dbReference>
<evidence type="ECO:0000256" key="1">
    <source>
        <dbReference type="ARBA" id="ARBA00008276"/>
    </source>
</evidence>
<dbReference type="Pfam" id="PF08245">
    <property type="entry name" value="Mur_ligase_M"/>
    <property type="match status" value="1"/>
</dbReference>
<evidence type="ECO:0000256" key="5">
    <source>
        <dbReference type="ARBA" id="ARBA00022741"/>
    </source>
</evidence>
<keyword evidence="6" id="KW-0067">ATP-binding</keyword>
<dbReference type="SUPFAM" id="SSF53623">
    <property type="entry name" value="MurD-like peptide ligases, catalytic domain"/>
    <property type="match status" value="1"/>
</dbReference>
<keyword evidence="4" id="KW-0479">Metal-binding</keyword>
<dbReference type="Gene3D" id="3.40.1190.10">
    <property type="entry name" value="Mur-like, catalytic domain"/>
    <property type="match status" value="1"/>
</dbReference>
<protein>
    <recommendedName>
        <fullName evidence="2">tetrahydrofolate synthase</fullName>
        <ecNumber evidence="2">6.3.2.17</ecNumber>
    </recommendedName>
    <alternativeName>
        <fullName evidence="8">Tetrahydrofolylpolyglutamate synthase</fullName>
    </alternativeName>
</protein>
<evidence type="ECO:0000259" key="11">
    <source>
        <dbReference type="Pfam" id="PF02875"/>
    </source>
</evidence>
<dbReference type="PANTHER" id="PTHR11136:SF0">
    <property type="entry name" value="DIHYDROFOLATE SYNTHETASE-RELATED"/>
    <property type="match status" value="1"/>
</dbReference>
<dbReference type="PROSITE" id="PS01012">
    <property type="entry name" value="FOLYLPOLYGLU_SYNT_2"/>
    <property type="match status" value="1"/>
</dbReference>
<accession>A0ABT9NAB2</accession>
<dbReference type="InterPro" id="IPR036615">
    <property type="entry name" value="Mur_ligase_C_dom_sf"/>
</dbReference>
<name>A0ABT9NAB2_9ACTO</name>
<keyword evidence="5" id="KW-0547">Nucleotide-binding</keyword>
<evidence type="ECO:0000256" key="8">
    <source>
        <dbReference type="ARBA" id="ARBA00030592"/>
    </source>
</evidence>
<keyword evidence="7" id="KW-0460">Magnesium</keyword>
<evidence type="ECO:0000256" key="10">
    <source>
        <dbReference type="SAM" id="MobiDB-lite"/>
    </source>
</evidence>
<evidence type="ECO:0000256" key="9">
    <source>
        <dbReference type="ARBA" id="ARBA00047493"/>
    </source>
</evidence>
<evidence type="ECO:0000313" key="14">
    <source>
        <dbReference type="Proteomes" id="UP001235966"/>
    </source>
</evidence>
<evidence type="ECO:0000256" key="3">
    <source>
        <dbReference type="ARBA" id="ARBA00022598"/>
    </source>
</evidence>
<dbReference type="GO" id="GO:0004326">
    <property type="term" value="F:tetrahydrofolylpolyglutamate synthase activity"/>
    <property type="evidence" value="ECO:0007669"/>
    <property type="project" value="UniProtKB-EC"/>
</dbReference>
<dbReference type="InterPro" id="IPR001645">
    <property type="entry name" value="Folylpolyglutamate_synth"/>
</dbReference>
<evidence type="ECO:0000256" key="6">
    <source>
        <dbReference type="ARBA" id="ARBA00022840"/>
    </source>
</evidence>
<feature type="domain" description="Mur ligase C-terminal" evidence="11">
    <location>
        <begin position="374"/>
        <end position="488"/>
    </location>
</feature>
<dbReference type="EC" id="6.3.2.17" evidence="2"/>
<dbReference type="SUPFAM" id="SSF53244">
    <property type="entry name" value="MurD-like peptide ligases, peptide-binding domain"/>
    <property type="match status" value="1"/>
</dbReference>
<dbReference type="PANTHER" id="PTHR11136">
    <property type="entry name" value="FOLYLPOLYGLUTAMATE SYNTHASE-RELATED"/>
    <property type="match status" value="1"/>
</dbReference>
<dbReference type="InterPro" id="IPR018109">
    <property type="entry name" value="Folylpolyglutamate_synth_CS"/>
</dbReference>
<proteinExistence type="inferred from homology"/>
<dbReference type="Gene3D" id="3.90.190.20">
    <property type="entry name" value="Mur ligase, C-terminal domain"/>
    <property type="match status" value="1"/>
</dbReference>